<protein>
    <recommendedName>
        <fullName evidence="1">MmyB-like transcription regulator ligand binding domain-containing protein</fullName>
    </recommendedName>
</protein>
<keyword evidence="3" id="KW-1185">Reference proteome</keyword>
<evidence type="ECO:0000313" key="2">
    <source>
        <dbReference type="EMBL" id="PPK62746.1"/>
    </source>
</evidence>
<dbReference type="OrthoDB" id="4790304at2"/>
<evidence type="ECO:0000313" key="3">
    <source>
        <dbReference type="Proteomes" id="UP000239203"/>
    </source>
</evidence>
<dbReference type="Proteomes" id="UP000239203">
    <property type="component" value="Unassembled WGS sequence"/>
</dbReference>
<evidence type="ECO:0000259" key="1">
    <source>
        <dbReference type="Pfam" id="PF17765"/>
    </source>
</evidence>
<proteinExistence type="predicted"/>
<dbReference type="RefSeq" id="WP_104483083.1">
    <property type="nucleotide sequence ID" value="NZ_CP154825.1"/>
</dbReference>
<comment type="caution">
    <text evidence="2">The sequence shown here is derived from an EMBL/GenBank/DDBJ whole genome shotgun (WGS) entry which is preliminary data.</text>
</comment>
<dbReference type="EMBL" id="PTIX01000033">
    <property type="protein sequence ID" value="PPK62746.1"/>
    <property type="molecule type" value="Genomic_DNA"/>
</dbReference>
<organism evidence="2 3">
    <name type="scientific">Actinokineospora auranticolor</name>
    <dbReference type="NCBI Taxonomy" id="155976"/>
    <lineage>
        <taxon>Bacteria</taxon>
        <taxon>Bacillati</taxon>
        <taxon>Actinomycetota</taxon>
        <taxon>Actinomycetes</taxon>
        <taxon>Pseudonocardiales</taxon>
        <taxon>Pseudonocardiaceae</taxon>
        <taxon>Actinokineospora</taxon>
    </lineage>
</organism>
<dbReference type="AlphaFoldDB" id="A0A2S6GD07"/>
<dbReference type="InterPro" id="IPR041413">
    <property type="entry name" value="MLTR_LBD"/>
</dbReference>
<dbReference type="Pfam" id="PF17765">
    <property type="entry name" value="MLTR_LBD"/>
    <property type="match status" value="1"/>
</dbReference>
<name>A0A2S6GD07_9PSEU</name>
<gene>
    <name evidence="2" type="ORF">CLV40_13312</name>
</gene>
<accession>A0A2S6GD07</accession>
<feature type="domain" description="MmyB-like transcription regulator ligand binding" evidence="1">
    <location>
        <begin position="12"/>
        <end position="60"/>
    </location>
</feature>
<sequence length="61" mass="6582">MAATTIGRPVARSSAQLVADLSPLPAVLVVNYRYNVLTRNSGMAGMFVDFDTLPPSRRNAM</sequence>
<reference evidence="2 3" key="1">
    <citation type="submission" date="2018-02" db="EMBL/GenBank/DDBJ databases">
        <title>Genomic Encyclopedia of Archaeal and Bacterial Type Strains, Phase II (KMG-II): from individual species to whole genera.</title>
        <authorList>
            <person name="Goeker M."/>
        </authorList>
    </citation>
    <scope>NUCLEOTIDE SEQUENCE [LARGE SCALE GENOMIC DNA]</scope>
    <source>
        <strain evidence="2 3">YU 961-1</strain>
    </source>
</reference>